<dbReference type="Gene3D" id="1.20.1600.10">
    <property type="entry name" value="Outer membrane efflux proteins (OEP)"/>
    <property type="match status" value="1"/>
</dbReference>
<feature type="compositionally biased region" description="Basic and acidic residues" evidence="1">
    <location>
        <begin position="345"/>
        <end position="355"/>
    </location>
</feature>
<dbReference type="Proteomes" id="UP000255265">
    <property type="component" value="Unassembled WGS sequence"/>
</dbReference>
<dbReference type="SUPFAM" id="SSF56954">
    <property type="entry name" value="Outer membrane efflux proteins (OEP)"/>
    <property type="match status" value="1"/>
</dbReference>
<dbReference type="GO" id="GO:0015562">
    <property type="term" value="F:efflux transmembrane transporter activity"/>
    <property type="evidence" value="ECO:0007669"/>
    <property type="project" value="InterPro"/>
</dbReference>
<organism evidence="3 4">
    <name type="scientific">Pseudacidovorax intermedius</name>
    <dbReference type="NCBI Taxonomy" id="433924"/>
    <lineage>
        <taxon>Bacteria</taxon>
        <taxon>Pseudomonadati</taxon>
        <taxon>Pseudomonadota</taxon>
        <taxon>Betaproteobacteria</taxon>
        <taxon>Burkholderiales</taxon>
        <taxon>Comamonadaceae</taxon>
        <taxon>Pseudacidovorax</taxon>
    </lineage>
</organism>
<dbReference type="RefSeq" id="WP_114804714.1">
    <property type="nucleotide sequence ID" value="NZ_QQAV01000015.1"/>
</dbReference>
<dbReference type="InterPro" id="IPR010131">
    <property type="entry name" value="MdtP/NodT-like"/>
</dbReference>
<keyword evidence="2" id="KW-0732">Signal</keyword>
<dbReference type="OrthoDB" id="8558511at2"/>
<reference evidence="3 4" key="1">
    <citation type="submission" date="2018-07" db="EMBL/GenBank/DDBJ databases">
        <title>Genomic Encyclopedia of Type Strains, Phase IV (KMG-IV): sequencing the most valuable type-strain genomes for metagenomic binning, comparative biology and taxonomic classification.</title>
        <authorList>
            <person name="Goeker M."/>
        </authorList>
    </citation>
    <scope>NUCLEOTIDE SEQUENCE [LARGE SCALE GENOMIC DNA]</scope>
    <source>
        <strain evidence="3 4">DSM 21352</strain>
    </source>
</reference>
<comment type="caution">
    <text evidence="3">The sequence shown here is derived from an EMBL/GenBank/DDBJ whole genome shotgun (WGS) entry which is preliminary data.</text>
</comment>
<feature type="region of interest" description="Disordered" evidence="1">
    <location>
        <begin position="335"/>
        <end position="357"/>
    </location>
</feature>
<accession>A0A370F5M7</accession>
<name>A0A370F5M7_9BURK</name>
<dbReference type="PANTHER" id="PTHR30203:SF24">
    <property type="entry name" value="BLR4935 PROTEIN"/>
    <property type="match status" value="1"/>
</dbReference>
<dbReference type="EMBL" id="QQAV01000015">
    <property type="protein sequence ID" value="RDI18131.1"/>
    <property type="molecule type" value="Genomic_DNA"/>
</dbReference>
<proteinExistence type="predicted"/>
<gene>
    <name evidence="3" type="ORF">DFR41_11547</name>
</gene>
<feature type="signal peptide" evidence="2">
    <location>
        <begin position="1"/>
        <end position="37"/>
    </location>
</feature>
<sequence length="484" mass="51090">MPFTPHRPWRVSPRPHPAWRQRLALTLGLLLAPWALAQPPALPAPVAPAAPGPLRQAFDQAWARQPEARALVARQQAAEAGQRAASAWTPEPMALELTHRTDRANANDGQREWEAGLAIPLWRPGERSRGQAVAQAEAVAVSLREQAARLRLAGALRDAWWPWARARIEQQVADAQLAHARTLAADVERRWRAGDLARSDLLQAQGAVAAARAVQAEAARAAVEAALRWQALTGAATGASGAALPQAGIGGAAIPAESAPANRQAEVASRPTPAGGTAGSEAGSERLVDGVGAEAEPEPRAEPGASTATHPALAELAQRLAIGRAQAELAARQGAGNPELTLGTTRERGSNDEPARSTLNVGLRIPFGASARQEARQAAALAEAIALEAQWRLEESRLAAEQQAARARVDAARIRLAAAEERDALASQTLGLIEKSFRLGESDLPTRLRTTQEASDAARQLAASRIELAAAVSQWRQALGLLPE</sequence>
<feature type="chain" id="PRO_5016653771" evidence="2">
    <location>
        <begin position="38"/>
        <end position="484"/>
    </location>
</feature>
<dbReference type="AlphaFoldDB" id="A0A370F5M7"/>
<evidence type="ECO:0000313" key="3">
    <source>
        <dbReference type="EMBL" id="RDI18131.1"/>
    </source>
</evidence>
<keyword evidence="4" id="KW-1185">Reference proteome</keyword>
<evidence type="ECO:0000313" key="4">
    <source>
        <dbReference type="Proteomes" id="UP000255265"/>
    </source>
</evidence>
<protein>
    <submittedName>
        <fullName evidence="3">Cobalt-zinc-cadmium efflux system outer membrane protein</fullName>
    </submittedName>
</protein>
<dbReference type="PANTHER" id="PTHR30203">
    <property type="entry name" value="OUTER MEMBRANE CATION EFFLUX PROTEIN"/>
    <property type="match status" value="1"/>
</dbReference>
<dbReference type="STRING" id="433924.NS331_23150"/>
<feature type="compositionally biased region" description="Low complexity" evidence="1">
    <location>
        <begin position="271"/>
        <end position="282"/>
    </location>
</feature>
<evidence type="ECO:0000256" key="2">
    <source>
        <dbReference type="SAM" id="SignalP"/>
    </source>
</evidence>
<feature type="region of interest" description="Disordered" evidence="1">
    <location>
        <begin position="260"/>
        <end position="308"/>
    </location>
</feature>
<evidence type="ECO:0000256" key="1">
    <source>
        <dbReference type="SAM" id="MobiDB-lite"/>
    </source>
</evidence>